<dbReference type="InterPro" id="IPR029058">
    <property type="entry name" value="AB_hydrolase_fold"/>
</dbReference>
<evidence type="ECO:0008006" key="4">
    <source>
        <dbReference type="Google" id="ProtNLM"/>
    </source>
</evidence>
<evidence type="ECO:0000313" key="3">
    <source>
        <dbReference type="Proteomes" id="UP001569428"/>
    </source>
</evidence>
<keyword evidence="3" id="KW-1185">Reference proteome</keyword>
<name>A0ABV4NVX3_9GAMM</name>
<evidence type="ECO:0000313" key="2">
    <source>
        <dbReference type="EMBL" id="MFA0810164.1"/>
    </source>
</evidence>
<dbReference type="Proteomes" id="UP001569428">
    <property type="component" value="Unassembled WGS sequence"/>
</dbReference>
<reference evidence="2 3" key="1">
    <citation type="submission" date="2024-08" db="EMBL/GenBank/DDBJ databases">
        <authorList>
            <person name="Ishaq N."/>
        </authorList>
    </citation>
    <scope>NUCLEOTIDE SEQUENCE [LARGE SCALE GENOMIC DNA]</scope>
    <source>
        <strain evidence="2 3">DSM 18651</strain>
    </source>
</reference>
<feature type="region of interest" description="Disordered" evidence="1">
    <location>
        <begin position="487"/>
        <end position="519"/>
    </location>
</feature>
<dbReference type="SUPFAM" id="SSF53474">
    <property type="entry name" value="alpha/beta-Hydrolases"/>
    <property type="match status" value="1"/>
</dbReference>
<dbReference type="EMBL" id="JBGMEK010000006">
    <property type="protein sequence ID" value="MFA0810164.1"/>
    <property type="molecule type" value="Genomic_DNA"/>
</dbReference>
<gene>
    <name evidence="2" type="ORF">ACCI49_04460</name>
</gene>
<sequence>MSENKYFDNSEYAMAAYATFSQDDVLSKRELIKADFTDAQAEKFINKTEVVTQHDDEGTGFDATVFERDGKLVLAVRGTVPNDDGDIIPTDTSLALGGAGYDQIIAMYNWWQRVSAKPGTLVSQIKMDTGYVVPDGAAILSQEKTTNSPVNGSLYTYTYLENTAVPAANEAEGNIYSELMAAGGTFDVVGHSLGGHLAMAFNSLFPSATEDVFVYNAPGIKDSSFNESFFDWLGGSVPVNGNSNNVHNIIASEVDLDEESNNLTAGLHSRPGNKVDVRIEPEGGTDNHSQKFLVDSLAVYNLLSQMQSDLSLNQYGAIFNAGSQSESASLEGVVDAVNKLLKVSNEKLPIGDRDAMYKAIHSLQDNSKFQALAGSMFIETSINWQDARSNLGAFLSLTNLTNLVFRTNGSSAENALSSLYTDIVSEWEKDKGRDNSERVYTDSYLADRAVMLTYILQRNLSGKIPGSYDAQEFRDVVSGALVYSSDVSPGSDPAKQYVFGSGSSKNGRPPSFAGEARIV</sequence>
<proteinExistence type="predicted"/>
<evidence type="ECO:0000256" key="1">
    <source>
        <dbReference type="SAM" id="MobiDB-lite"/>
    </source>
</evidence>
<comment type="caution">
    <text evidence="2">The sequence shown here is derived from an EMBL/GenBank/DDBJ whole genome shotgun (WGS) entry which is preliminary data.</text>
</comment>
<dbReference type="RefSeq" id="WP_371837776.1">
    <property type="nucleotide sequence ID" value="NZ_JBGMEK010000006.1"/>
</dbReference>
<dbReference type="Gene3D" id="3.40.50.1820">
    <property type="entry name" value="alpha/beta hydrolase"/>
    <property type="match status" value="1"/>
</dbReference>
<protein>
    <recommendedName>
        <fullName evidence="4">Lipase (Class 3)</fullName>
    </recommendedName>
</protein>
<organism evidence="2 3">
    <name type="scientific">Microbulbifer epialgicus</name>
    <dbReference type="NCBI Taxonomy" id="393907"/>
    <lineage>
        <taxon>Bacteria</taxon>
        <taxon>Pseudomonadati</taxon>
        <taxon>Pseudomonadota</taxon>
        <taxon>Gammaproteobacteria</taxon>
        <taxon>Cellvibrionales</taxon>
        <taxon>Microbulbiferaceae</taxon>
        <taxon>Microbulbifer</taxon>
    </lineage>
</organism>
<accession>A0ABV4NVX3</accession>